<protein>
    <recommendedName>
        <fullName evidence="3">Nucleotidyl transferase AbiEii/AbiGii toxin family protein</fullName>
    </recommendedName>
</protein>
<proteinExistence type="predicted"/>
<evidence type="ECO:0008006" key="3">
    <source>
        <dbReference type="Google" id="ProtNLM"/>
    </source>
</evidence>
<reference evidence="1 2" key="1">
    <citation type="submission" date="2023-01" db="EMBL/GenBank/DDBJ databases">
        <title>Complete genome of Chryseobacterium camelliae VAN22-5A.</title>
        <authorList>
            <person name="Zong G."/>
            <person name="Cao G."/>
        </authorList>
    </citation>
    <scope>NUCLEOTIDE SEQUENCE [LARGE SCALE GENOMIC DNA]</scope>
    <source>
        <strain evidence="1 2">VAN22-5A</strain>
    </source>
</reference>
<dbReference type="RefSeq" id="WP_271148566.1">
    <property type="nucleotide sequence ID" value="NZ_CP115859.1"/>
</dbReference>
<name>A0ABY7QKQ8_9FLAO</name>
<gene>
    <name evidence="1" type="ORF">PFY12_14475</name>
</gene>
<keyword evidence="2" id="KW-1185">Reference proteome</keyword>
<organism evidence="1 2">
    <name type="scientific">Chryseobacterium camelliae</name>
    <dbReference type="NCBI Taxonomy" id="1265445"/>
    <lineage>
        <taxon>Bacteria</taxon>
        <taxon>Pseudomonadati</taxon>
        <taxon>Bacteroidota</taxon>
        <taxon>Flavobacteriia</taxon>
        <taxon>Flavobacteriales</taxon>
        <taxon>Weeksellaceae</taxon>
        <taxon>Chryseobacterium group</taxon>
        <taxon>Chryseobacterium</taxon>
    </lineage>
</organism>
<accession>A0ABY7QKQ8</accession>
<dbReference type="EMBL" id="CP115859">
    <property type="protein sequence ID" value="WBV60230.1"/>
    <property type="molecule type" value="Genomic_DNA"/>
</dbReference>
<evidence type="ECO:0000313" key="2">
    <source>
        <dbReference type="Proteomes" id="UP001210978"/>
    </source>
</evidence>
<dbReference type="Proteomes" id="UP001210978">
    <property type="component" value="Chromosome"/>
</dbReference>
<evidence type="ECO:0000313" key="1">
    <source>
        <dbReference type="EMBL" id="WBV60230.1"/>
    </source>
</evidence>
<sequence>MREILDLISDLSGISNLKFVGGTSLFLQDVKETISDIDVLVQDLSEISGEFEIIMIEEPIYKFNGRQRAYFIRENIMVDIFVEANTEEVTVIDEYLNCSSINAEIAFYERTLKLDLDPERRSQIIADINYLKTI</sequence>